<comment type="subunit">
    <text evidence="6">Part of the multisubunit transport protein particle (TRAPP) complex.</text>
</comment>
<keyword evidence="8" id="KW-1185">Reference proteome</keyword>
<dbReference type="InterPro" id="IPR011012">
    <property type="entry name" value="Longin-like_dom_sf"/>
</dbReference>
<evidence type="ECO:0000256" key="2">
    <source>
        <dbReference type="ARBA" id="ARBA00022824"/>
    </source>
</evidence>
<evidence type="ECO:0000256" key="4">
    <source>
        <dbReference type="ARBA" id="ARBA00023034"/>
    </source>
</evidence>
<comment type="subcellular location">
    <subcellularLocation>
        <location evidence="6">Endoplasmic reticulum</location>
    </subcellularLocation>
    <subcellularLocation>
        <location evidence="6">Golgi apparatus</location>
        <location evidence="6">cis-Golgi network</location>
    </subcellularLocation>
</comment>
<dbReference type="RefSeq" id="XP_067076117.1">
    <property type="nucleotide sequence ID" value="XM_067220016.1"/>
</dbReference>
<dbReference type="Proteomes" id="UP000195570">
    <property type="component" value="Unassembled WGS sequence"/>
</dbReference>
<keyword evidence="3 6" id="KW-0931">ER-Golgi transport</keyword>
<dbReference type="PANTHER" id="PTHR23249:SF16">
    <property type="entry name" value="TRAFFICKING PROTEIN PARTICLE COMPLEX SUBUNIT 1"/>
    <property type="match status" value="1"/>
</dbReference>
<proteinExistence type="inferred from homology"/>
<dbReference type="SUPFAM" id="SSF64356">
    <property type="entry name" value="SNARE-like"/>
    <property type="match status" value="1"/>
</dbReference>
<protein>
    <recommendedName>
        <fullName evidence="6">Trafficking protein particle complex subunit</fullName>
    </recommendedName>
</protein>
<dbReference type="SMART" id="SM01399">
    <property type="entry name" value="Sybindin"/>
    <property type="match status" value="1"/>
</dbReference>
<keyword evidence="4 6" id="KW-0333">Golgi apparatus</keyword>
<keyword evidence="1 6" id="KW-0813">Transport</keyword>
<comment type="similarity">
    <text evidence="5">Belongs to the TRAPP small subunits family. BET5 subfamily.</text>
</comment>
<dbReference type="Gene3D" id="3.30.450.70">
    <property type="match status" value="1"/>
</dbReference>
<evidence type="ECO:0000313" key="8">
    <source>
        <dbReference type="Proteomes" id="UP000195570"/>
    </source>
</evidence>
<dbReference type="PANTHER" id="PTHR23249">
    <property type="entry name" value="TRAFFICKING PROTEIN PARTICLE COMPLEX SUBUNIT"/>
    <property type="match status" value="1"/>
</dbReference>
<gene>
    <name evidence="7" type="ORF">TEOVI_000006900</name>
</gene>
<dbReference type="GeneID" id="92374009"/>
<evidence type="ECO:0000256" key="1">
    <source>
        <dbReference type="ARBA" id="ARBA00022448"/>
    </source>
</evidence>
<dbReference type="VEuPathDB" id="TriTrypDB:TEOVI_000006900"/>
<dbReference type="GO" id="GO:0030008">
    <property type="term" value="C:TRAPP complex"/>
    <property type="evidence" value="ECO:0007669"/>
    <property type="project" value="UniProtKB-UniRule"/>
</dbReference>
<dbReference type="GO" id="GO:0005783">
    <property type="term" value="C:endoplasmic reticulum"/>
    <property type="evidence" value="ECO:0007669"/>
    <property type="project" value="UniProtKB-SubCell"/>
</dbReference>
<evidence type="ECO:0000256" key="5">
    <source>
        <dbReference type="ARBA" id="ARBA00038167"/>
    </source>
</evidence>
<dbReference type="GO" id="GO:0005794">
    <property type="term" value="C:Golgi apparatus"/>
    <property type="evidence" value="ECO:0007669"/>
    <property type="project" value="UniProtKB-SubCell"/>
</dbReference>
<evidence type="ECO:0000313" key="7">
    <source>
        <dbReference type="EMBL" id="SCU64337.1"/>
    </source>
</evidence>
<evidence type="ECO:0000256" key="6">
    <source>
        <dbReference type="RuleBase" id="RU366065"/>
    </source>
</evidence>
<keyword evidence="2 6" id="KW-0256">Endoplasmic reticulum</keyword>
<dbReference type="GO" id="GO:0006888">
    <property type="term" value="P:endoplasmic reticulum to Golgi vesicle-mediated transport"/>
    <property type="evidence" value="ECO:0007669"/>
    <property type="project" value="UniProtKB-UniRule"/>
</dbReference>
<sequence>MTLYSIYIFNRYGDNIFYKEWNRTTAPQEGEAGLVAGFIYTLQHFSSQLSSSGEGGFYAVRTPLYKLHYNETMTGYRVALLSDKDLKTDVVQNILRKMFSDVFQRYVAKDPNYSHTQGRVITSTAFGEALDQFFHSQKIL</sequence>
<dbReference type="InterPro" id="IPR007233">
    <property type="entry name" value="TRAPPC"/>
</dbReference>
<dbReference type="Pfam" id="PF04099">
    <property type="entry name" value="Sybindin"/>
    <property type="match status" value="1"/>
</dbReference>
<comment type="caution">
    <text evidence="7">The sequence shown here is derived from an EMBL/GenBank/DDBJ whole genome shotgun (WGS) entry which is preliminary data.</text>
</comment>
<dbReference type="EMBL" id="CZPT02000044">
    <property type="protein sequence ID" value="SCU64337.1"/>
    <property type="molecule type" value="Genomic_DNA"/>
</dbReference>
<evidence type="ECO:0000256" key="3">
    <source>
        <dbReference type="ARBA" id="ARBA00022892"/>
    </source>
</evidence>
<name>A0A1G4HYH3_TRYEQ</name>
<reference evidence="7" key="1">
    <citation type="submission" date="2016-09" db="EMBL/GenBank/DDBJ databases">
        <authorList>
            <person name="Hebert L."/>
            <person name="Moumen B."/>
        </authorList>
    </citation>
    <scope>NUCLEOTIDE SEQUENCE [LARGE SCALE GENOMIC DNA]</scope>
    <source>
        <strain evidence="7">OVI</strain>
    </source>
</reference>
<dbReference type="AlphaFoldDB" id="A0A1G4HYH3"/>
<accession>A0A1G4HYH3</accession>
<organism evidence="7 8">
    <name type="scientific">Trypanosoma equiperdum</name>
    <dbReference type="NCBI Taxonomy" id="5694"/>
    <lineage>
        <taxon>Eukaryota</taxon>
        <taxon>Discoba</taxon>
        <taxon>Euglenozoa</taxon>
        <taxon>Kinetoplastea</taxon>
        <taxon>Metakinetoplastina</taxon>
        <taxon>Trypanosomatida</taxon>
        <taxon>Trypanosomatidae</taxon>
        <taxon>Trypanosoma</taxon>
    </lineage>
</organism>